<reference evidence="5" key="1">
    <citation type="submission" date="2023-06" db="EMBL/GenBank/DDBJ databases">
        <title>Genome-scale phylogeny and comparative genomics of the fungal order Sordariales.</title>
        <authorList>
            <consortium name="Lawrence Berkeley National Laboratory"/>
            <person name="Hensen N."/>
            <person name="Bonometti L."/>
            <person name="Westerberg I."/>
            <person name="Brannstrom I.O."/>
            <person name="Guillou S."/>
            <person name="Cros-Aarteil S."/>
            <person name="Calhoun S."/>
            <person name="Haridas S."/>
            <person name="Kuo A."/>
            <person name="Mondo S."/>
            <person name="Pangilinan J."/>
            <person name="Riley R."/>
            <person name="LaButti K."/>
            <person name="Andreopoulos B."/>
            <person name="Lipzen A."/>
            <person name="Chen C."/>
            <person name="Yanf M."/>
            <person name="Daum C."/>
            <person name="Ng V."/>
            <person name="Clum A."/>
            <person name="Steindorff A."/>
            <person name="Ohm R."/>
            <person name="Martin F."/>
            <person name="Silar P."/>
            <person name="Natvig D."/>
            <person name="Lalanne C."/>
            <person name="Gautier V."/>
            <person name="Ament-velasquez S.L."/>
            <person name="Kruys A."/>
            <person name="Hutchinson M.I."/>
            <person name="Powell A.J."/>
            <person name="Barry K."/>
            <person name="Miller A.N."/>
            <person name="Grigoriev I.V."/>
            <person name="Debuchy R."/>
            <person name="Gladieux P."/>
            <person name="Thoren M.H."/>
            <person name="Johannesson H."/>
        </authorList>
    </citation>
    <scope>NUCLEOTIDE SEQUENCE</scope>
    <source>
        <strain evidence="5">SMH3391-2</strain>
    </source>
</reference>
<dbReference type="Proteomes" id="UP001174934">
    <property type="component" value="Unassembled WGS sequence"/>
</dbReference>
<organism evidence="5 6">
    <name type="scientific">Bombardia bombarda</name>
    <dbReference type="NCBI Taxonomy" id="252184"/>
    <lineage>
        <taxon>Eukaryota</taxon>
        <taxon>Fungi</taxon>
        <taxon>Dikarya</taxon>
        <taxon>Ascomycota</taxon>
        <taxon>Pezizomycotina</taxon>
        <taxon>Sordariomycetes</taxon>
        <taxon>Sordariomycetidae</taxon>
        <taxon>Sordariales</taxon>
        <taxon>Lasiosphaeriaceae</taxon>
        <taxon>Bombardia</taxon>
    </lineage>
</organism>
<accession>A0AA39XAA5</accession>
<feature type="compositionally biased region" description="Polar residues" evidence="3">
    <location>
        <begin position="311"/>
        <end position="320"/>
    </location>
</feature>
<gene>
    <name evidence="5" type="ORF">B0T17DRAFT_490185</name>
</gene>
<dbReference type="Gene3D" id="3.30.70.330">
    <property type="match status" value="2"/>
</dbReference>
<dbReference type="PANTHER" id="PTHR48025">
    <property type="entry name" value="OS02G0815200 PROTEIN"/>
    <property type="match status" value="1"/>
</dbReference>
<dbReference type="Pfam" id="PF00076">
    <property type="entry name" value="RRM_1"/>
    <property type="match status" value="2"/>
</dbReference>
<sequence>MDSPRQAQAPQTDALAEGRRIYVGNLLYSVKPVDIETLLQETGFGQYEKIHISVDPISGRNPGYCFVEFTSVEEAERALTSLAGVTVFDRPVKVGPCHPKAASQRREPAGARWGSSTSSPSPSTAPAPTFQRWGDWSADKRKPAARDEQGPYGALKHLGEMKESDPDGRRVYVGGLGKMIDQSTNEEEIRELFAGYDIIAIGKRITPHPSTRDKPGNHHYCFLDFGSREEAERAVSALNGQVTPMGSLRVYIARGAAPPRRADEGTGSGDIIRRTQSPRERVARLEQPRPDRDDKEERNNRQRVIMESRSWRTSAPANAQ</sequence>
<comment type="caution">
    <text evidence="5">The sequence shown here is derived from an EMBL/GenBank/DDBJ whole genome shotgun (WGS) entry which is preliminary data.</text>
</comment>
<protein>
    <recommendedName>
        <fullName evidence="4">RRM domain-containing protein</fullName>
    </recommendedName>
</protein>
<evidence type="ECO:0000259" key="4">
    <source>
        <dbReference type="PROSITE" id="PS50102"/>
    </source>
</evidence>
<evidence type="ECO:0000256" key="1">
    <source>
        <dbReference type="ARBA" id="ARBA00022884"/>
    </source>
</evidence>
<evidence type="ECO:0000256" key="3">
    <source>
        <dbReference type="SAM" id="MobiDB-lite"/>
    </source>
</evidence>
<feature type="domain" description="RRM" evidence="4">
    <location>
        <begin position="19"/>
        <end position="99"/>
    </location>
</feature>
<feature type="domain" description="RRM" evidence="4">
    <location>
        <begin position="169"/>
        <end position="255"/>
    </location>
</feature>
<dbReference type="SMART" id="SM00360">
    <property type="entry name" value="RRM"/>
    <property type="match status" value="2"/>
</dbReference>
<feature type="region of interest" description="Disordered" evidence="3">
    <location>
        <begin position="257"/>
        <end position="320"/>
    </location>
</feature>
<dbReference type="InterPro" id="IPR050502">
    <property type="entry name" value="Euk_RNA-bind_prot"/>
</dbReference>
<dbReference type="InterPro" id="IPR035979">
    <property type="entry name" value="RBD_domain_sf"/>
</dbReference>
<feature type="compositionally biased region" description="Basic and acidic residues" evidence="3">
    <location>
        <begin position="271"/>
        <end position="310"/>
    </location>
</feature>
<keyword evidence="1 2" id="KW-0694">RNA-binding</keyword>
<dbReference type="CDD" id="cd00590">
    <property type="entry name" value="RRM_SF"/>
    <property type="match status" value="2"/>
</dbReference>
<dbReference type="GO" id="GO:0003729">
    <property type="term" value="F:mRNA binding"/>
    <property type="evidence" value="ECO:0007669"/>
    <property type="project" value="TreeGrafter"/>
</dbReference>
<dbReference type="EMBL" id="JAULSR010000002">
    <property type="protein sequence ID" value="KAK0630241.1"/>
    <property type="molecule type" value="Genomic_DNA"/>
</dbReference>
<evidence type="ECO:0000256" key="2">
    <source>
        <dbReference type="PROSITE-ProRule" id="PRU00176"/>
    </source>
</evidence>
<dbReference type="InterPro" id="IPR000504">
    <property type="entry name" value="RRM_dom"/>
</dbReference>
<dbReference type="PANTHER" id="PTHR48025:SF1">
    <property type="entry name" value="RRM DOMAIN-CONTAINING PROTEIN"/>
    <property type="match status" value="1"/>
</dbReference>
<keyword evidence="6" id="KW-1185">Reference proteome</keyword>
<name>A0AA39XAA5_9PEZI</name>
<evidence type="ECO:0000313" key="5">
    <source>
        <dbReference type="EMBL" id="KAK0630241.1"/>
    </source>
</evidence>
<feature type="compositionally biased region" description="Basic and acidic residues" evidence="3">
    <location>
        <begin position="137"/>
        <end position="149"/>
    </location>
</feature>
<dbReference type="AlphaFoldDB" id="A0AA39XAA5"/>
<feature type="compositionally biased region" description="Low complexity" evidence="3">
    <location>
        <begin position="115"/>
        <end position="129"/>
    </location>
</feature>
<dbReference type="InterPro" id="IPR012677">
    <property type="entry name" value="Nucleotide-bd_a/b_plait_sf"/>
</dbReference>
<proteinExistence type="predicted"/>
<dbReference type="SUPFAM" id="SSF54928">
    <property type="entry name" value="RNA-binding domain, RBD"/>
    <property type="match status" value="2"/>
</dbReference>
<dbReference type="PROSITE" id="PS50102">
    <property type="entry name" value="RRM"/>
    <property type="match status" value="2"/>
</dbReference>
<evidence type="ECO:0000313" key="6">
    <source>
        <dbReference type="Proteomes" id="UP001174934"/>
    </source>
</evidence>
<feature type="region of interest" description="Disordered" evidence="3">
    <location>
        <begin position="96"/>
        <end position="151"/>
    </location>
</feature>